<feature type="binding site" evidence="6">
    <location>
        <position position="220"/>
    </location>
    <ligand>
        <name>Zn(2+)</name>
        <dbReference type="ChEBI" id="CHEBI:29105"/>
    </ligand>
</feature>
<feature type="binding site" evidence="6">
    <location>
        <position position="369"/>
    </location>
    <ligand>
        <name>Zn(2+)</name>
        <dbReference type="ChEBI" id="CHEBI:29105"/>
    </ligand>
</feature>
<keyword evidence="5 7" id="KW-0472">Membrane</keyword>
<feature type="transmembrane region" description="Helical" evidence="7">
    <location>
        <begin position="265"/>
        <end position="290"/>
    </location>
</feature>
<comment type="similarity">
    <text evidence="2">Belongs to the ADIPOR family.</text>
</comment>
<gene>
    <name evidence="8" type="ORF">SteCoe_32662</name>
</gene>
<reference evidence="8 9" key="1">
    <citation type="submission" date="2016-11" db="EMBL/GenBank/DDBJ databases">
        <title>The macronuclear genome of Stentor coeruleus: a giant cell with tiny introns.</title>
        <authorList>
            <person name="Slabodnick M."/>
            <person name="Ruby J.G."/>
            <person name="Reiff S.B."/>
            <person name="Swart E.C."/>
            <person name="Gosai S."/>
            <person name="Prabakaran S."/>
            <person name="Witkowska E."/>
            <person name="Larue G.E."/>
            <person name="Fisher S."/>
            <person name="Freeman R.M."/>
            <person name="Gunawardena J."/>
            <person name="Chu W."/>
            <person name="Stover N.A."/>
            <person name="Gregory B.D."/>
            <person name="Nowacki M."/>
            <person name="Derisi J."/>
            <person name="Roy S.W."/>
            <person name="Marshall W.F."/>
            <person name="Sood P."/>
        </authorList>
    </citation>
    <scope>NUCLEOTIDE SEQUENCE [LARGE SCALE GENOMIC DNA]</scope>
    <source>
        <strain evidence="8">WM001</strain>
    </source>
</reference>
<evidence type="ECO:0000256" key="3">
    <source>
        <dbReference type="ARBA" id="ARBA00022692"/>
    </source>
</evidence>
<dbReference type="PANTHER" id="PTHR20855">
    <property type="entry name" value="ADIPOR/PROGESTIN RECEPTOR-RELATED"/>
    <property type="match status" value="1"/>
</dbReference>
<comment type="subcellular location">
    <subcellularLocation>
        <location evidence="1">Membrane</location>
        <topology evidence="1">Multi-pass membrane protein</topology>
    </subcellularLocation>
</comment>
<keyword evidence="9" id="KW-1185">Reference proteome</keyword>
<dbReference type="OrthoDB" id="529367at2759"/>
<evidence type="ECO:0000256" key="4">
    <source>
        <dbReference type="ARBA" id="ARBA00022989"/>
    </source>
</evidence>
<feature type="transmembrane region" description="Helical" evidence="7">
    <location>
        <begin position="238"/>
        <end position="258"/>
    </location>
</feature>
<evidence type="ECO:0000256" key="1">
    <source>
        <dbReference type="ARBA" id="ARBA00004141"/>
    </source>
</evidence>
<protein>
    <recommendedName>
        <fullName evidence="10">Haemolysin-III related</fullName>
    </recommendedName>
</protein>
<dbReference type="GO" id="GO:0038023">
    <property type="term" value="F:signaling receptor activity"/>
    <property type="evidence" value="ECO:0007669"/>
    <property type="project" value="TreeGrafter"/>
</dbReference>
<dbReference type="InterPro" id="IPR004254">
    <property type="entry name" value="AdipoR/HlyIII-related"/>
</dbReference>
<evidence type="ECO:0000256" key="5">
    <source>
        <dbReference type="ARBA" id="ARBA00023136"/>
    </source>
</evidence>
<feature type="transmembrane region" description="Helical" evidence="7">
    <location>
        <begin position="371"/>
        <end position="391"/>
    </location>
</feature>
<dbReference type="PANTHER" id="PTHR20855:SF52">
    <property type="entry name" value="ADIPONECTIN RECEPTOR PROTEIN"/>
    <property type="match status" value="1"/>
</dbReference>
<dbReference type="Pfam" id="PF03006">
    <property type="entry name" value="HlyIII"/>
    <property type="match status" value="1"/>
</dbReference>
<keyword evidence="6" id="KW-0862">Zinc</keyword>
<feature type="transmembrane region" description="Helical" evidence="7">
    <location>
        <begin position="302"/>
        <end position="321"/>
    </location>
</feature>
<dbReference type="Proteomes" id="UP000187209">
    <property type="component" value="Unassembled WGS sequence"/>
</dbReference>
<evidence type="ECO:0008006" key="10">
    <source>
        <dbReference type="Google" id="ProtNLM"/>
    </source>
</evidence>
<evidence type="ECO:0000256" key="2">
    <source>
        <dbReference type="ARBA" id="ARBA00007018"/>
    </source>
</evidence>
<dbReference type="EMBL" id="MPUH01001181">
    <property type="protein sequence ID" value="OMJ69573.1"/>
    <property type="molecule type" value="Genomic_DNA"/>
</dbReference>
<evidence type="ECO:0000256" key="7">
    <source>
        <dbReference type="SAM" id="Phobius"/>
    </source>
</evidence>
<evidence type="ECO:0000313" key="9">
    <source>
        <dbReference type="Proteomes" id="UP000187209"/>
    </source>
</evidence>
<evidence type="ECO:0000313" key="8">
    <source>
        <dbReference type="EMBL" id="OMJ69573.1"/>
    </source>
</evidence>
<feature type="transmembrane region" description="Helical" evidence="7">
    <location>
        <begin position="333"/>
        <end position="351"/>
    </location>
</feature>
<proteinExistence type="inferred from homology"/>
<evidence type="ECO:0000256" key="6">
    <source>
        <dbReference type="PIRSR" id="PIRSR604254-1"/>
    </source>
</evidence>
<feature type="transmembrane region" description="Helical" evidence="7">
    <location>
        <begin position="200"/>
        <end position="222"/>
    </location>
</feature>
<organism evidence="8 9">
    <name type="scientific">Stentor coeruleus</name>
    <dbReference type="NCBI Taxonomy" id="5963"/>
    <lineage>
        <taxon>Eukaryota</taxon>
        <taxon>Sar</taxon>
        <taxon>Alveolata</taxon>
        <taxon>Ciliophora</taxon>
        <taxon>Postciliodesmatophora</taxon>
        <taxon>Heterotrichea</taxon>
        <taxon>Heterotrichida</taxon>
        <taxon>Stentoridae</taxon>
        <taxon>Stentor</taxon>
    </lineage>
</organism>
<accession>A0A1R2AYG6</accession>
<dbReference type="GO" id="GO:0046872">
    <property type="term" value="F:metal ion binding"/>
    <property type="evidence" value="ECO:0007669"/>
    <property type="project" value="UniProtKB-KW"/>
</dbReference>
<dbReference type="AlphaFoldDB" id="A0A1R2AYG6"/>
<feature type="binding site" evidence="6">
    <location>
        <position position="373"/>
    </location>
    <ligand>
        <name>Zn(2+)</name>
        <dbReference type="ChEBI" id="CHEBI:29105"/>
    </ligand>
</feature>
<keyword evidence="4 7" id="KW-1133">Transmembrane helix</keyword>
<dbReference type="GO" id="GO:0016020">
    <property type="term" value="C:membrane"/>
    <property type="evidence" value="ECO:0007669"/>
    <property type="project" value="UniProtKB-SubCell"/>
</dbReference>
<keyword evidence="6" id="KW-0479">Metal-binding</keyword>
<keyword evidence="3 7" id="KW-0812">Transmembrane</keyword>
<sequence>METEQEHKISQEKKENPLKICSWHELNEHEFIKDNEYIHHGYRMNFNSSRKILNSLFMIHNETANVWSHLLGVFIFFCLLGYTIAWLGIPGKVSEMHIIEDLKETIISSVNDLAHNAARYESIIESQMIELYQDAYYLGHKFEERIFSMYNRLSSANETNQFKPLVKKLENIIAKIDSHDYDWIDLYNDRYKTINGVSRWPIFVFIASAMICLMCSSIFHLFNAHSSQMNRNLSSLDYAGTSILVAGSFYPTIYYPFYCYPCIFYVAYIFLYLSGISVASAITFVISFIPSFQDPSMRWFRGMLFVVLSFLGFVPLIHLYFLPQSNMFANGMIYFALTGISYLTGVAIYISRVPERFYPGKFDFIGSSHNIWHLFVLSATLFHYLGSLDVYHTRQSLTCFS</sequence>
<feature type="transmembrane region" description="Helical" evidence="7">
    <location>
        <begin position="66"/>
        <end position="89"/>
    </location>
</feature>
<comment type="caution">
    <text evidence="8">The sequence shown here is derived from an EMBL/GenBank/DDBJ whole genome shotgun (WGS) entry which is preliminary data.</text>
</comment>
<name>A0A1R2AYG6_9CILI</name>